<evidence type="ECO:0000256" key="1">
    <source>
        <dbReference type="ARBA" id="ARBA00004651"/>
    </source>
</evidence>
<dbReference type="Pfam" id="PF03631">
    <property type="entry name" value="Virul_fac_BrkB"/>
    <property type="match status" value="1"/>
</dbReference>
<dbReference type="EMBL" id="VSSQ01143534">
    <property type="protein sequence ID" value="MPN63711.1"/>
    <property type="molecule type" value="Genomic_DNA"/>
</dbReference>
<keyword evidence="2" id="KW-1003">Cell membrane</keyword>
<keyword evidence="5 6" id="KW-0472">Membrane</keyword>
<organism evidence="7">
    <name type="scientific">bioreactor metagenome</name>
    <dbReference type="NCBI Taxonomy" id="1076179"/>
    <lineage>
        <taxon>unclassified sequences</taxon>
        <taxon>metagenomes</taxon>
        <taxon>ecological metagenomes</taxon>
    </lineage>
</organism>
<protein>
    <submittedName>
        <fullName evidence="7">Uncharacterized protein</fullName>
    </submittedName>
</protein>
<sequence>MIVTFYLMYRYLPNRHLNFNHIIVGTLFTTFGWILGSLAFSSYINHFGSYELIYGSLGGVFALIVWLYISTLIFLLGGELNVISSNLDKKDKL</sequence>
<comment type="caution">
    <text evidence="7">The sequence shown here is derived from an EMBL/GenBank/DDBJ whole genome shotgun (WGS) entry which is preliminary data.</text>
</comment>
<proteinExistence type="predicted"/>
<keyword evidence="3 6" id="KW-0812">Transmembrane</keyword>
<evidence type="ECO:0000256" key="3">
    <source>
        <dbReference type="ARBA" id="ARBA00022692"/>
    </source>
</evidence>
<accession>A0A645JJH0</accession>
<dbReference type="AlphaFoldDB" id="A0A645JJH0"/>
<dbReference type="PANTHER" id="PTHR30213:SF0">
    <property type="entry name" value="UPF0761 MEMBRANE PROTEIN YIHY"/>
    <property type="match status" value="1"/>
</dbReference>
<evidence type="ECO:0000256" key="2">
    <source>
        <dbReference type="ARBA" id="ARBA00022475"/>
    </source>
</evidence>
<feature type="transmembrane region" description="Helical" evidence="6">
    <location>
        <begin position="21"/>
        <end position="40"/>
    </location>
</feature>
<comment type="subcellular location">
    <subcellularLocation>
        <location evidence="1">Cell membrane</location>
        <topology evidence="1">Multi-pass membrane protein</topology>
    </subcellularLocation>
</comment>
<evidence type="ECO:0000256" key="5">
    <source>
        <dbReference type="ARBA" id="ARBA00023136"/>
    </source>
</evidence>
<name>A0A645JJH0_9ZZZZ</name>
<dbReference type="PANTHER" id="PTHR30213">
    <property type="entry name" value="INNER MEMBRANE PROTEIN YHJD"/>
    <property type="match status" value="1"/>
</dbReference>
<reference evidence="7" key="1">
    <citation type="submission" date="2019-08" db="EMBL/GenBank/DDBJ databases">
        <authorList>
            <person name="Kucharzyk K."/>
            <person name="Murdoch R.W."/>
            <person name="Higgins S."/>
            <person name="Loffler F."/>
        </authorList>
    </citation>
    <scope>NUCLEOTIDE SEQUENCE</scope>
</reference>
<feature type="transmembrane region" description="Helical" evidence="6">
    <location>
        <begin position="52"/>
        <end position="76"/>
    </location>
</feature>
<dbReference type="GO" id="GO:0005886">
    <property type="term" value="C:plasma membrane"/>
    <property type="evidence" value="ECO:0007669"/>
    <property type="project" value="UniProtKB-SubCell"/>
</dbReference>
<dbReference type="NCBIfam" id="TIGR00765">
    <property type="entry name" value="yihY_not_rbn"/>
    <property type="match status" value="1"/>
</dbReference>
<evidence type="ECO:0000256" key="6">
    <source>
        <dbReference type="SAM" id="Phobius"/>
    </source>
</evidence>
<evidence type="ECO:0000313" key="7">
    <source>
        <dbReference type="EMBL" id="MPN63711.1"/>
    </source>
</evidence>
<gene>
    <name evidence="7" type="ORF">SDC9_211476</name>
</gene>
<dbReference type="InterPro" id="IPR017039">
    <property type="entry name" value="Virul_fac_BrkB"/>
</dbReference>
<keyword evidence="4 6" id="KW-1133">Transmembrane helix</keyword>
<evidence type="ECO:0000256" key="4">
    <source>
        <dbReference type="ARBA" id="ARBA00022989"/>
    </source>
</evidence>